<dbReference type="PANTHER" id="PTHR22738:SF8">
    <property type="entry name" value="RAS ASSOCIATION DOMAIN-CONTAINING PROTEIN 3"/>
    <property type="match status" value="1"/>
</dbReference>
<keyword evidence="4" id="KW-1185">Reference proteome</keyword>
<dbReference type="Gene3D" id="3.10.20.90">
    <property type="entry name" value="Phosphatidylinositol 3-kinase Catalytic Subunit, Chain A, domain 1"/>
    <property type="match status" value="1"/>
</dbReference>
<dbReference type="Gene3D" id="1.20.5.110">
    <property type="match status" value="1"/>
</dbReference>
<dbReference type="Pfam" id="PF00788">
    <property type="entry name" value="RA"/>
    <property type="match status" value="1"/>
</dbReference>
<feature type="domain" description="Ras-associating" evidence="1">
    <location>
        <begin position="113"/>
        <end position="203"/>
    </location>
</feature>
<evidence type="ECO:0000259" key="2">
    <source>
        <dbReference type="PROSITE" id="PS50951"/>
    </source>
</evidence>
<organism evidence="3 4">
    <name type="scientific">Salvator merianae</name>
    <name type="common">Argentine black and white tegu</name>
    <name type="synonym">Tupinambis merianae</name>
    <dbReference type="NCBI Taxonomy" id="96440"/>
    <lineage>
        <taxon>Eukaryota</taxon>
        <taxon>Metazoa</taxon>
        <taxon>Chordata</taxon>
        <taxon>Craniata</taxon>
        <taxon>Vertebrata</taxon>
        <taxon>Euteleostomi</taxon>
        <taxon>Lepidosauria</taxon>
        <taxon>Squamata</taxon>
        <taxon>Bifurcata</taxon>
        <taxon>Unidentata</taxon>
        <taxon>Episquamata</taxon>
        <taxon>Laterata</taxon>
        <taxon>Teiioidea</taxon>
        <taxon>Teiidae</taxon>
        <taxon>Salvator</taxon>
    </lineage>
</organism>
<feature type="domain" description="SARAH" evidence="2">
    <location>
        <begin position="205"/>
        <end position="252"/>
    </location>
</feature>
<dbReference type="InterPro" id="IPR011524">
    <property type="entry name" value="SARAH_dom"/>
</dbReference>
<dbReference type="Ensembl" id="ENSSMRT00000024253.1">
    <property type="protein sequence ID" value="ENSSMRP00000020699.1"/>
    <property type="gene ID" value="ENSSMRG00000016101.1"/>
</dbReference>
<dbReference type="GO" id="GO:0005886">
    <property type="term" value="C:plasma membrane"/>
    <property type="evidence" value="ECO:0007669"/>
    <property type="project" value="Ensembl"/>
</dbReference>
<dbReference type="OMA" id="YCRDLVH"/>
<dbReference type="CDD" id="cd21891">
    <property type="entry name" value="SARAH_RASSF3"/>
    <property type="match status" value="1"/>
</dbReference>
<dbReference type="InterPro" id="IPR033614">
    <property type="entry name" value="RASSF1-6"/>
</dbReference>
<protein>
    <submittedName>
        <fullName evidence="3">Ras association domain family member 3</fullName>
    </submittedName>
</protein>
<proteinExistence type="predicted"/>
<evidence type="ECO:0000313" key="4">
    <source>
        <dbReference type="Proteomes" id="UP000694421"/>
    </source>
</evidence>
<dbReference type="GeneTree" id="ENSGT00940000157502"/>
<dbReference type="GO" id="GO:0005829">
    <property type="term" value="C:cytosol"/>
    <property type="evidence" value="ECO:0007669"/>
    <property type="project" value="Ensembl"/>
</dbReference>
<sequence length="256" mass="29623">MTWTSSMSSGYSSWEESESEEFFFTARTSFFRSPPSKPKQSFQDVQKERETHTYLTKEATKEKVQLYNSSVTDKLKMTLNSNGVYTGFIKVQMELCRPITILASRNLGKQVTKNDEAVFYLPNGYSNTLHISSANTVREVIEALLKKFSVADNPAKFALYKRCHKEDQVYMCKLSETEHPLYLRLVAGPKTDLLSFVLREHETGEVLWEAFSIPELQNFLRILDKEEDEQLQILRRRYAAYRDKLEEALGGVWKPG</sequence>
<dbReference type="AlphaFoldDB" id="A0A8D0CDH1"/>
<dbReference type="InterPro" id="IPR000159">
    <property type="entry name" value="RA_dom"/>
</dbReference>
<name>A0A8D0CDH1_SALMN</name>
<dbReference type="GO" id="GO:0042802">
    <property type="term" value="F:identical protein binding"/>
    <property type="evidence" value="ECO:0007669"/>
    <property type="project" value="Ensembl"/>
</dbReference>
<reference evidence="3" key="2">
    <citation type="submission" date="2025-09" db="UniProtKB">
        <authorList>
            <consortium name="Ensembl"/>
        </authorList>
    </citation>
    <scope>IDENTIFICATION</scope>
</reference>
<dbReference type="SMART" id="SM00314">
    <property type="entry name" value="RA"/>
    <property type="match status" value="1"/>
</dbReference>
<dbReference type="PROSITE" id="PS50200">
    <property type="entry name" value="RA"/>
    <property type="match status" value="1"/>
</dbReference>
<dbReference type="PANTHER" id="PTHR22738">
    <property type="entry name" value="RASSF"/>
    <property type="match status" value="1"/>
</dbReference>
<evidence type="ECO:0000313" key="3">
    <source>
        <dbReference type="Ensembl" id="ENSSMRP00000020699.1"/>
    </source>
</evidence>
<dbReference type="GO" id="GO:0007165">
    <property type="term" value="P:signal transduction"/>
    <property type="evidence" value="ECO:0007669"/>
    <property type="project" value="InterPro"/>
</dbReference>
<dbReference type="Proteomes" id="UP000694421">
    <property type="component" value="Unplaced"/>
</dbReference>
<dbReference type="CDD" id="cd17219">
    <property type="entry name" value="RA_RASSF3"/>
    <property type="match status" value="1"/>
</dbReference>
<accession>A0A8D0CDH1</accession>
<reference evidence="3" key="1">
    <citation type="submission" date="2025-08" db="UniProtKB">
        <authorList>
            <consortium name="Ensembl"/>
        </authorList>
    </citation>
    <scope>IDENTIFICATION</scope>
</reference>
<evidence type="ECO:0000259" key="1">
    <source>
        <dbReference type="PROSITE" id="PS50200"/>
    </source>
</evidence>
<dbReference type="InterPro" id="IPR029071">
    <property type="entry name" value="Ubiquitin-like_domsf"/>
</dbReference>
<dbReference type="Pfam" id="PF16517">
    <property type="entry name" value="Nore1-SARAH"/>
    <property type="match status" value="1"/>
</dbReference>
<dbReference type="SUPFAM" id="SSF54236">
    <property type="entry name" value="Ubiquitin-like"/>
    <property type="match status" value="1"/>
</dbReference>
<dbReference type="PROSITE" id="PS50951">
    <property type="entry name" value="SARAH"/>
    <property type="match status" value="1"/>
</dbReference>